<evidence type="ECO:0000256" key="3">
    <source>
        <dbReference type="ARBA" id="ARBA00022729"/>
    </source>
</evidence>
<evidence type="ECO:0000256" key="5">
    <source>
        <dbReference type="ARBA" id="ARBA00022807"/>
    </source>
</evidence>
<evidence type="ECO:0000313" key="12">
    <source>
        <dbReference type="Proteomes" id="UP001179952"/>
    </source>
</evidence>
<dbReference type="AlphaFoldDB" id="A0AAV9BE91"/>
<feature type="domain" description="Cathepsin propeptide inhibitor" evidence="10">
    <location>
        <begin position="33"/>
        <end position="89"/>
    </location>
</feature>
<dbReference type="InterPro" id="IPR013128">
    <property type="entry name" value="Peptidase_C1A"/>
</dbReference>
<dbReference type="InterPro" id="IPR000668">
    <property type="entry name" value="Peptidase_C1A_C"/>
</dbReference>
<dbReference type="Proteomes" id="UP001179952">
    <property type="component" value="Unassembled WGS sequence"/>
</dbReference>
<dbReference type="PRINTS" id="PR00705">
    <property type="entry name" value="PAPAIN"/>
</dbReference>
<keyword evidence="4" id="KW-0378">Hydrolase</keyword>
<dbReference type="GO" id="GO:0006508">
    <property type="term" value="P:proteolysis"/>
    <property type="evidence" value="ECO:0007669"/>
    <property type="project" value="UniProtKB-KW"/>
</dbReference>
<dbReference type="Pfam" id="PF00112">
    <property type="entry name" value="Peptidase_C1"/>
    <property type="match status" value="1"/>
</dbReference>
<dbReference type="InterPro" id="IPR025661">
    <property type="entry name" value="Pept_asp_AS"/>
</dbReference>
<evidence type="ECO:0000256" key="8">
    <source>
        <dbReference type="SAM" id="SignalP"/>
    </source>
</evidence>
<gene>
    <name evidence="11" type="ORF">QJS04_geneDACA010973</name>
</gene>
<dbReference type="PROSITE" id="PS00639">
    <property type="entry name" value="THIOL_PROTEASE_HIS"/>
    <property type="match status" value="1"/>
</dbReference>
<accession>A0AAV9BE91</accession>
<keyword evidence="6" id="KW-1015">Disulfide bond</keyword>
<evidence type="ECO:0000259" key="9">
    <source>
        <dbReference type="SMART" id="SM00645"/>
    </source>
</evidence>
<evidence type="ECO:0000256" key="6">
    <source>
        <dbReference type="ARBA" id="ARBA00023157"/>
    </source>
</evidence>
<dbReference type="SMART" id="SM00848">
    <property type="entry name" value="Inhibitor_I29"/>
    <property type="match status" value="1"/>
</dbReference>
<dbReference type="InterPro" id="IPR000169">
    <property type="entry name" value="Pept_cys_AS"/>
</dbReference>
<dbReference type="FunFam" id="3.90.70.10:FF:000067">
    <property type="entry name" value="Senescence-specific cysteine protease"/>
    <property type="match status" value="1"/>
</dbReference>
<dbReference type="SMART" id="SM00645">
    <property type="entry name" value="Pept_C1"/>
    <property type="match status" value="1"/>
</dbReference>
<feature type="signal peptide" evidence="8">
    <location>
        <begin position="1"/>
        <end position="25"/>
    </location>
</feature>
<dbReference type="CDD" id="cd02248">
    <property type="entry name" value="Peptidase_C1A"/>
    <property type="match status" value="1"/>
</dbReference>
<keyword evidence="12" id="KW-1185">Reference proteome</keyword>
<comment type="caution">
    <text evidence="11">The sequence shown here is derived from an EMBL/GenBank/DDBJ whole genome shotgun (WGS) entry which is preliminary data.</text>
</comment>
<dbReference type="Pfam" id="PF08246">
    <property type="entry name" value="Inhibitor_I29"/>
    <property type="match status" value="1"/>
</dbReference>
<dbReference type="Gene3D" id="3.90.70.10">
    <property type="entry name" value="Cysteine proteinases"/>
    <property type="match status" value="1"/>
</dbReference>
<keyword evidence="2" id="KW-0645">Protease</keyword>
<evidence type="ECO:0000313" key="11">
    <source>
        <dbReference type="EMBL" id="KAK1274950.1"/>
    </source>
</evidence>
<organism evidence="11 12">
    <name type="scientific">Acorus gramineus</name>
    <name type="common">Dwarf sweet flag</name>
    <dbReference type="NCBI Taxonomy" id="55184"/>
    <lineage>
        <taxon>Eukaryota</taxon>
        <taxon>Viridiplantae</taxon>
        <taxon>Streptophyta</taxon>
        <taxon>Embryophyta</taxon>
        <taxon>Tracheophyta</taxon>
        <taxon>Spermatophyta</taxon>
        <taxon>Magnoliopsida</taxon>
        <taxon>Liliopsida</taxon>
        <taxon>Acoraceae</taxon>
        <taxon>Acorus</taxon>
    </lineage>
</organism>
<evidence type="ECO:0000259" key="10">
    <source>
        <dbReference type="SMART" id="SM00848"/>
    </source>
</evidence>
<evidence type="ECO:0000256" key="4">
    <source>
        <dbReference type="ARBA" id="ARBA00022801"/>
    </source>
</evidence>
<comment type="similarity">
    <text evidence="1">Belongs to the peptidase C1 family.</text>
</comment>
<feature type="region of interest" description="Disordered" evidence="7">
    <location>
        <begin position="100"/>
        <end position="125"/>
    </location>
</feature>
<evidence type="ECO:0000256" key="2">
    <source>
        <dbReference type="ARBA" id="ARBA00022670"/>
    </source>
</evidence>
<dbReference type="InterPro" id="IPR039417">
    <property type="entry name" value="Peptidase_C1A_papain-like"/>
</dbReference>
<dbReference type="InterPro" id="IPR013201">
    <property type="entry name" value="Prot_inhib_I29"/>
</dbReference>
<dbReference type="InterPro" id="IPR038765">
    <property type="entry name" value="Papain-like_cys_pep_sf"/>
</dbReference>
<dbReference type="PROSITE" id="PS00640">
    <property type="entry name" value="THIOL_PROTEASE_ASN"/>
    <property type="match status" value="1"/>
</dbReference>
<dbReference type="PROSITE" id="PS00139">
    <property type="entry name" value="THIOL_PROTEASE_CYS"/>
    <property type="match status" value="1"/>
</dbReference>
<dbReference type="InterPro" id="IPR025660">
    <property type="entry name" value="Pept_his_AS"/>
</dbReference>
<evidence type="ECO:0000256" key="7">
    <source>
        <dbReference type="SAM" id="MobiDB-lite"/>
    </source>
</evidence>
<dbReference type="PANTHER" id="PTHR12411">
    <property type="entry name" value="CYSTEINE PROTEASE FAMILY C1-RELATED"/>
    <property type="match status" value="1"/>
</dbReference>
<reference evidence="11" key="1">
    <citation type="journal article" date="2023" name="Nat. Commun.">
        <title>Diploid and tetraploid genomes of Acorus and the evolution of monocots.</title>
        <authorList>
            <person name="Ma L."/>
            <person name="Liu K.W."/>
            <person name="Li Z."/>
            <person name="Hsiao Y.Y."/>
            <person name="Qi Y."/>
            <person name="Fu T."/>
            <person name="Tang G.D."/>
            <person name="Zhang D."/>
            <person name="Sun W.H."/>
            <person name="Liu D.K."/>
            <person name="Li Y."/>
            <person name="Chen G.Z."/>
            <person name="Liu X.D."/>
            <person name="Liao X.Y."/>
            <person name="Jiang Y.T."/>
            <person name="Yu X."/>
            <person name="Hao Y."/>
            <person name="Huang J."/>
            <person name="Zhao X.W."/>
            <person name="Ke S."/>
            <person name="Chen Y.Y."/>
            <person name="Wu W.L."/>
            <person name="Hsu J.L."/>
            <person name="Lin Y.F."/>
            <person name="Huang M.D."/>
            <person name="Li C.Y."/>
            <person name="Huang L."/>
            <person name="Wang Z.W."/>
            <person name="Zhao X."/>
            <person name="Zhong W.Y."/>
            <person name="Peng D.H."/>
            <person name="Ahmad S."/>
            <person name="Lan S."/>
            <person name="Zhang J.S."/>
            <person name="Tsai W.C."/>
            <person name="Van de Peer Y."/>
            <person name="Liu Z.J."/>
        </authorList>
    </citation>
    <scope>NUCLEOTIDE SEQUENCE</scope>
    <source>
        <strain evidence="11">SCP</strain>
    </source>
</reference>
<feature type="chain" id="PRO_5043496800" evidence="8">
    <location>
        <begin position="26"/>
        <end position="341"/>
    </location>
</feature>
<protein>
    <submittedName>
        <fullName evidence="11">Oryzain alpha chain</fullName>
    </submittedName>
</protein>
<reference evidence="11" key="2">
    <citation type="submission" date="2023-06" db="EMBL/GenBank/DDBJ databases">
        <authorList>
            <person name="Ma L."/>
            <person name="Liu K.-W."/>
            <person name="Li Z."/>
            <person name="Hsiao Y.-Y."/>
            <person name="Qi Y."/>
            <person name="Fu T."/>
            <person name="Tang G."/>
            <person name="Zhang D."/>
            <person name="Sun W.-H."/>
            <person name="Liu D.-K."/>
            <person name="Li Y."/>
            <person name="Chen G.-Z."/>
            <person name="Liu X.-D."/>
            <person name="Liao X.-Y."/>
            <person name="Jiang Y.-T."/>
            <person name="Yu X."/>
            <person name="Hao Y."/>
            <person name="Huang J."/>
            <person name="Zhao X.-W."/>
            <person name="Ke S."/>
            <person name="Chen Y.-Y."/>
            <person name="Wu W.-L."/>
            <person name="Hsu J.-L."/>
            <person name="Lin Y.-F."/>
            <person name="Huang M.-D."/>
            <person name="Li C.-Y."/>
            <person name="Huang L."/>
            <person name="Wang Z.-W."/>
            <person name="Zhao X."/>
            <person name="Zhong W.-Y."/>
            <person name="Peng D.-H."/>
            <person name="Ahmad S."/>
            <person name="Lan S."/>
            <person name="Zhang J.-S."/>
            <person name="Tsai W.-C."/>
            <person name="Van De Peer Y."/>
            <person name="Liu Z.-J."/>
        </authorList>
    </citation>
    <scope>NUCLEOTIDE SEQUENCE</scope>
    <source>
        <strain evidence="11">SCP</strain>
        <tissue evidence="11">Leaves</tissue>
    </source>
</reference>
<feature type="domain" description="Peptidase C1A papain C-terminal" evidence="9">
    <location>
        <begin position="123"/>
        <end position="339"/>
    </location>
</feature>
<proteinExistence type="inferred from homology"/>
<evidence type="ECO:0000256" key="1">
    <source>
        <dbReference type="ARBA" id="ARBA00008455"/>
    </source>
</evidence>
<keyword evidence="5" id="KW-0788">Thiol protease</keyword>
<name>A0AAV9BE91_ACOGR</name>
<keyword evidence="3 8" id="KW-0732">Signal</keyword>
<dbReference type="SUPFAM" id="SSF54001">
    <property type="entry name" value="Cysteine proteinases"/>
    <property type="match status" value="1"/>
</dbReference>
<dbReference type="EMBL" id="JAUJYN010000003">
    <property type="protein sequence ID" value="KAK1274950.1"/>
    <property type="molecule type" value="Genomic_DNA"/>
</dbReference>
<sequence>MSSTHARLAFASALVLLASLARTSAGSPTRDRFERWIMQHGRTYGDDHEKERRFGIYLRNLDFIEEFNSMGLSSRVADNKFADRTNDEFKSMYLGLKKTNGAEPGAGRRSLSSDEGIMESRAPSGEVDWRKHGAVTKVKDQGQCGSCWAFSAVAAVEGINKIKTGKLVSLSEQELVDCDTRGADQGCQGGWFTDAFTFVHANGGLDTEQDYSYSGKDAGCDPAKLRRRTAFIEGYKNVTANSEPALERAVAGQPVAVAIDAGDMSFQLYSGGVYTGPCGVELDHGVAVVGYGGEGGEKYWIVKNSWGSDWGEDGYVRMKRGVGGEGGICGITLVAAYPVKE</sequence>
<dbReference type="GO" id="GO:0008234">
    <property type="term" value="F:cysteine-type peptidase activity"/>
    <property type="evidence" value="ECO:0007669"/>
    <property type="project" value="UniProtKB-KW"/>
</dbReference>